<dbReference type="KEGG" id="bky:D1093_08210"/>
<dbReference type="Proteomes" id="UP000321940">
    <property type="component" value="Chromosome"/>
</dbReference>
<dbReference type="InterPro" id="IPR019088">
    <property type="entry name" value="CHP02186-rel_TM"/>
</dbReference>
<proteinExistence type="predicted"/>
<organism evidence="3 4">
    <name type="scientific">Bartonella kosoyi</name>
    <dbReference type="NCBI Taxonomy" id="2133959"/>
    <lineage>
        <taxon>Bacteria</taxon>
        <taxon>Pseudomonadati</taxon>
        <taxon>Pseudomonadota</taxon>
        <taxon>Alphaproteobacteria</taxon>
        <taxon>Hyphomicrobiales</taxon>
        <taxon>Bartonellaceae</taxon>
        <taxon>Bartonella</taxon>
    </lineage>
</organism>
<sequence>MGRLFSLCIIASCFCFVSFSTWSHVGMTEKTFIDQIDHETVQIIVTTNTITVDTNFAGRDLYIAGVLENIDPLYSQQNRYDVVVSLEGQARPMVMREKKRNAGVWVNTDSLIFKNVPLFYSMVTTREIDEITSIEDYKRLGVGVLYLPLQTDEKDQKKVQIFRDELIKLQKAKNLYYEEVGGVRFGSDTLFTAHFRLPANIPVGHYKARAYLFRDGQFVDSATTTLEIVKAHIAYTIFYAAHKYRFLYGIVAVIIAVSTGFLCRLIFRKD</sequence>
<evidence type="ECO:0000256" key="2">
    <source>
        <dbReference type="SAM" id="SignalP"/>
    </source>
</evidence>
<keyword evidence="1 3" id="KW-0812">Transmembrane</keyword>
<name>A0A5B9CY30_9HYPH</name>
<accession>A0A5B9CY30</accession>
<protein>
    <submittedName>
        <fullName evidence="3">Transmembrane protein co-occuring with sulfite exporter TauE/SafE</fullName>
    </submittedName>
</protein>
<reference evidence="3 4" key="1">
    <citation type="journal article" date="2020" name="Int. J. Syst. Evol. Microbiol.">
        <title>Bartonella kosoyi sp. nov. and Bartonella krasnovii sp. nov., two novel species closely related to the zoonotic Bartonella elizabethae, isolated from black rats and wild desert rodent-fleas.</title>
        <authorList>
            <person name="Gutierrez R."/>
            <person name="Shalit T."/>
            <person name="Markus B."/>
            <person name="Yuan C."/>
            <person name="Nachum-Biala Y."/>
            <person name="Elad D."/>
            <person name="Harrus S."/>
        </authorList>
    </citation>
    <scope>NUCLEOTIDE SEQUENCE [LARGE SCALE GENOMIC DNA]</scope>
    <source>
        <strain evidence="3 4">Tel Aviv</strain>
    </source>
</reference>
<keyword evidence="1" id="KW-0472">Membrane</keyword>
<evidence type="ECO:0000256" key="1">
    <source>
        <dbReference type="SAM" id="Phobius"/>
    </source>
</evidence>
<feature type="transmembrane region" description="Helical" evidence="1">
    <location>
        <begin position="246"/>
        <end position="267"/>
    </location>
</feature>
<keyword evidence="2" id="KW-0732">Signal</keyword>
<feature type="signal peptide" evidence="2">
    <location>
        <begin position="1"/>
        <end position="23"/>
    </location>
</feature>
<dbReference type="AlphaFoldDB" id="A0A5B9CY30"/>
<feature type="chain" id="PRO_5023022259" evidence="2">
    <location>
        <begin position="24"/>
        <end position="270"/>
    </location>
</feature>
<keyword evidence="1" id="KW-1133">Transmembrane helix</keyword>
<evidence type="ECO:0000313" key="3">
    <source>
        <dbReference type="EMBL" id="QEE09582.1"/>
    </source>
</evidence>
<dbReference type="Pfam" id="PF09608">
    <property type="entry name" value="Alph_Pro_TM"/>
    <property type="match status" value="1"/>
</dbReference>
<gene>
    <name evidence="3" type="ORF">D1093_08210</name>
</gene>
<keyword evidence="4" id="KW-1185">Reference proteome</keyword>
<dbReference type="EMBL" id="CP031843">
    <property type="protein sequence ID" value="QEE09582.1"/>
    <property type="molecule type" value="Genomic_DNA"/>
</dbReference>
<dbReference type="RefSeq" id="WP_120101897.1">
    <property type="nucleotide sequence ID" value="NZ_CP031843.2"/>
</dbReference>
<evidence type="ECO:0000313" key="4">
    <source>
        <dbReference type="Proteomes" id="UP000321940"/>
    </source>
</evidence>